<dbReference type="AlphaFoldDB" id="A0A0R3PGM1"/>
<dbReference type="EMBL" id="UYYA01001048">
    <property type="protein sequence ID" value="VDM55031.1"/>
    <property type="molecule type" value="Genomic_DNA"/>
</dbReference>
<evidence type="ECO:0000313" key="2">
    <source>
        <dbReference type="Proteomes" id="UP000267027"/>
    </source>
</evidence>
<dbReference type="Proteomes" id="UP000267027">
    <property type="component" value="Unassembled WGS sequence"/>
</dbReference>
<proteinExistence type="predicted"/>
<reference evidence="1 2" key="2">
    <citation type="submission" date="2018-11" db="EMBL/GenBank/DDBJ databases">
        <authorList>
            <consortium name="Pathogen Informatics"/>
        </authorList>
    </citation>
    <scope>NUCLEOTIDE SEQUENCE [LARGE SCALE GENOMIC DNA]</scope>
    <source>
        <strain evidence="1 2">Costa Rica</strain>
    </source>
</reference>
<protein>
    <submittedName>
        <fullName evidence="3">Ovule protein</fullName>
    </submittedName>
</protein>
<name>A0A0R3PGM1_ANGCS</name>
<accession>A0A0R3PGM1</accession>
<dbReference type="WBParaSite" id="ACOC_0000344501-mRNA-1">
    <property type="protein sequence ID" value="ACOC_0000344501-mRNA-1"/>
    <property type="gene ID" value="ACOC_0000344501"/>
</dbReference>
<evidence type="ECO:0000313" key="1">
    <source>
        <dbReference type="EMBL" id="VDM55031.1"/>
    </source>
</evidence>
<reference evidence="3" key="1">
    <citation type="submission" date="2017-02" db="UniProtKB">
        <authorList>
            <consortium name="WormBaseParasite"/>
        </authorList>
    </citation>
    <scope>IDENTIFICATION</scope>
</reference>
<keyword evidence="2" id="KW-1185">Reference proteome</keyword>
<evidence type="ECO:0000313" key="3">
    <source>
        <dbReference type="WBParaSite" id="ACOC_0000344501-mRNA-1"/>
    </source>
</evidence>
<gene>
    <name evidence="1" type="ORF">ACOC_LOCUS3446</name>
</gene>
<organism evidence="3">
    <name type="scientific">Angiostrongylus costaricensis</name>
    <name type="common">Nematode worm</name>
    <dbReference type="NCBI Taxonomy" id="334426"/>
    <lineage>
        <taxon>Eukaryota</taxon>
        <taxon>Metazoa</taxon>
        <taxon>Ecdysozoa</taxon>
        <taxon>Nematoda</taxon>
        <taxon>Chromadorea</taxon>
        <taxon>Rhabditida</taxon>
        <taxon>Rhabditina</taxon>
        <taxon>Rhabditomorpha</taxon>
        <taxon>Strongyloidea</taxon>
        <taxon>Metastrongylidae</taxon>
        <taxon>Angiostrongylus</taxon>
    </lineage>
</organism>
<sequence>MMFKPPKLKNYIELELSVQKVPSMNQNDRRGSGGVVETVRFITGTALVRHSCRSTMLLIPPTRCWEFFIRIVWVCLTLAIQIGKLNPGLSRIHGYSTQVAIKGIRKKDDNPQGRVK</sequence>